<name>M7W0Z0_ENTHI</name>
<gene>
    <name evidence="1" type="ORF">KM1_213910</name>
</gene>
<organism evidence="1 2">
    <name type="scientific">Entamoeba histolytica HM-3:IMSS</name>
    <dbReference type="NCBI Taxonomy" id="885315"/>
    <lineage>
        <taxon>Eukaryota</taxon>
        <taxon>Amoebozoa</taxon>
        <taxon>Evosea</taxon>
        <taxon>Archamoebae</taxon>
        <taxon>Mastigamoebida</taxon>
        <taxon>Entamoebidae</taxon>
        <taxon>Entamoeba</taxon>
    </lineage>
</organism>
<accession>M7W0Z0</accession>
<evidence type="ECO:0000313" key="2">
    <source>
        <dbReference type="Proteomes" id="UP000030780"/>
    </source>
</evidence>
<dbReference type="EMBL" id="KB638753">
    <property type="protein sequence ID" value="EMS11360.1"/>
    <property type="molecule type" value="Genomic_DNA"/>
</dbReference>
<feature type="non-terminal residue" evidence="1">
    <location>
        <position position="32"/>
    </location>
</feature>
<evidence type="ECO:0000313" key="1">
    <source>
        <dbReference type="EMBL" id="EMS11360.1"/>
    </source>
</evidence>
<sequence length="32" mass="3929">MGYLLFYVKYFHAYHFIEHLLSVLEVVICHSR</sequence>
<dbReference type="Proteomes" id="UP000030780">
    <property type="component" value="Unassembled WGS sequence"/>
</dbReference>
<dbReference type="VEuPathDB" id="AmoebaDB:KM1_213910"/>
<reference evidence="1 2" key="1">
    <citation type="submission" date="2013-01" db="EMBL/GenBank/DDBJ databases">
        <authorList>
            <person name="Inman J."/>
            <person name="Zafar N."/>
            <person name="Lorenzi H."/>
            <person name="Caler E."/>
        </authorList>
    </citation>
    <scope>NUCLEOTIDE SEQUENCE [LARGE SCALE GENOMIC DNA]</scope>
    <source>
        <strain evidence="1 2">HM-3:IMSS</strain>
    </source>
</reference>
<proteinExistence type="predicted"/>
<protein>
    <submittedName>
        <fullName evidence="1">Uncharacterized protein</fullName>
    </submittedName>
</protein>
<dbReference type="AlphaFoldDB" id="M7W0Z0"/>